<evidence type="ECO:0000256" key="2">
    <source>
        <dbReference type="ARBA" id="ARBA00022729"/>
    </source>
</evidence>
<dbReference type="InterPro" id="IPR013783">
    <property type="entry name" value="Ig-like_fold"/>
</dbReference>
<dbReference type="PROSITE" id="PS51829">
    <property type="entry name" value="P_HOMO_B"/>
    <property type="match status" value="1"/>
</dbReference>
<feature type="chain" id="PRO_5046390555" evidence="5">
    <location>
        <begin position="26"/>
        <end position="1228"/>
    </location>
</feature>
<dbReference type="InterPro" id="IPR024079">
    <property type="entry name" value="MetalloPept_cat_dom_sf"/>
</dbReference>
<dbReference type="PANTHER" id="PTHR10199">
    <property type="entry name" value="THROMBOSPONDIN"/>
    <property type="match status" value="1"/>
</dbReference>
<reference evidence="9" key="2">
    <citation type="submission" date="2023-07" db="EMBL/GenBank/DDBJ databases">
        <title>Genome of Winogradskyella sp. E313.</title>
        <authorList>
            <person name="Zhou Y."/>
        </authorList>
    </citation>
    <scope>NUCLEOTIDE SEQUENCE [LARGE SCALE GENOMIC DNA]</scope>
    <source>
        <strain evidence="9">E313</strain>
    </source>
</reference>
<evidence type="ECO:0000259" key="7">
    <source>
        <dbReference type="PROSITE" id="PS51829"/>
    </source>
</evidence>
<name>A0ABS8ENF1_9FLAO</name>
<feature type="domain" description="Fibronectin type-III" evidence="6">
    <location>
        <begin position="760"/>
        <end position="849"/>
    </location>
</feature>
<evidence type="ECO:0000256" key="1">
    <source>
        <dbReference type="ARBA" id="ARBA00022670"/>
    </source>
</evidence>
<keyword evidence="3" id="KW-0378">Hydrolase</keyword>
<dbReference type="CDD" id="cd00063">
    <property type="entry name" value="FN3"/>
    <property type="match status" value="1"/>
</dbReference>
<evidence type="ECO:0000259" key="6">
    <source>
        <dbReference type="PROSITE" id="PS50853"/>
    </source>
</evidence>
<keyword evidence="4" id="KW-0106">Calcium</keyword>
<organism evidence="8 9">
    <name type="scientific">Winogradskyella immobilis</name>
    <dbReference type="NCBI Taxonomy" id="2816852"/>
    <lineage>
        <taxon>Bacteria</taxon>
        <taxon>Pseudomonadati</taxon>
        <taxon>Bacteroidota</taxon>
        <taxon>Flavobacteriia</taxon>
        <taxon>Flavobacteriales</taxon>
        <taxon>Flavobacteriaceae</taxon>
        <taxon>Winogradskyella</taxon>
    </lineage>
</organism>
<dbReference type="InterPro" id="IPR017897">
    <property type="entry name" value="Thrombospondin_3_rpt"/>
</dbReference>
<dbReference type="SUPFAM" id="SSF49785">
    <property type="entry name" value="Galactose-binding domain-like"/>
    <property type="match status" value="1"/>
</dbReference>
<dbReference type="Proteomes" id="UP000778797">
    <property type="component" value="Unassembled WGS sequence"/>
</dbReference>
<dbReference type="SUPFAM" id="SSF49265">
    <property type="entry name" value="Fibronectin type III"/>
    <property type="match status" value="1"/>
</dbReference>
<dbReference type="NCBIfam" id="TIGR04131">
    <property type="entry name" value="Bac_Flav_CTERM"/>
    <property type="match status" value="1"/>
</dbReference>
<protein>
    <submittedName>
        <fullName evidence="8">Thrombospondin type 3 repeat-containing protein</fullName>
    </submittedName>
</protein>
<dbReference type="Gene3D" id="3.40.390.10">
    <property type="entry name" value="Collagenase (Catalytic Domain)"/>
    <property type="match status" value="1"/>
</dbReference>
<evidence type="ECO:0000256" key="4">
    <source>
        <dbReference type="ARBA" id="ARBA00022837"/>
    </source>
</evidence>
<dbReference type="InterPro" id="IPR036116">
    <property type="entry name" value="FN3_sf"/>
</dbReference>
<dbReference type="Gene3D" id="2.60.120.260">
    <property type="entry name" value="Galactose-binding domain-like"/>
    <property type="match status" value="1"/>
</dbReference>
<dbReference type="InterPro" id="IPR002884">
    <property type="entry name" value="P_dom"/>
</dbReference>
<dbReference type="PROSITE" id="PS50853">
    <property type="entry name" value="FN3"/>
    <property type="match status" value="1"/>
</dbReference>
<dbReference type="InterPro" id="IPR008979">
    <property type="entry name" value="Galactose-bd-like_sf"/>
</dbReference>
<evidence type="ECO:0000313" key="9">
    <source>
        <dbReference type="Proteomes" id="UP000778797"/>
    </source>
</evidence>
<dbReference type="SUPFAM" id="SSF103647">
    <property type="entry name" value="TSP type-3 repeat"/>
    <property type="match status" value="2"/>
</dbReference>
<dbReference type="Pfam" id="PF01483">
    <property type="entry name" value="P_proprotein"/>
    <property type="match status" value="1"/>
</dbReference>
<dbReference type="EMBL" id="JAFMPT010000007">
    <property type="protein sequence ID" value="MCC1484387.1"/>
    <property type="molecule type" value="Genomic_DNA"/>
</dbReference>
<dbReference type="PROSITE" id="PS51234">
    <property type="entry name" value="TSP3"/>
    <property type="match status" value="3"/>
</dbReference>
<dbReference type="Gene3D" id="2.60.40.10">
    <property type="entry name" value="Immunoglobulins"/>
    <property type="match status" value="1"/>
</dbReference>
<dbReference type="PANTHER" id="PTHR10199:SF100">
    <property type="entry name" value="THROMBOSPONDIN, ISOFORM A"/>
    <property type="match status" value="1"/>
</dbReference>
<dbReference type="InterPro" id="IPR028974">
    <property type="entry name" value="TSP_type-3_rpt"/>
</dbReference>
<dbReference type="InterPro" id="IPR003367">
    <property type="entry name" value="Thrombospondin_3-like_rpt"/>
</dbReference>
<feature type="signal peptide" evidence="5">
    <location>
        <begin position="1"/>
        <end position="25"/>
    </location>
</feature>
<accession>A0ABS8ENF1</accession>
<evidence type="ECO:0000256" key="5">
    <source>
        <dbReference type="SAM" id="SignalP"/>
    </source>
</evidence>
<evidence type="ECO:0000256" key="3">
    <source>
        <dbReference type="ARBA" id="ARBA00022801"/>
    </source>
</evidence>
<keyword evidence="9" id="KW-1185">Reference proteome</keyword>
<feature type="domain" description="P/Homo B" evidence="7">
    <location>
        <begin position="845"/>
        <end position="994"/>
    </location>
</feature>
<evidence type="ECO:0000313" key="8">
    <source>
        <dbReference type="EMBL" id="MCC1484387.1"/>
    </source>
</evidence>
<dbReference type="InterPro" id="IPR026341">
    <property type="entry name" value="T9SS_type_B"/>
</dbReference>
<dbReference type="RefSeq" id="WP_227476834.1">
    <property type="nucleotide sequence ID" value="NZ_JAFMPT010000007.1"/>
</dbReference>
<comment type="caution">
    <text evidence="8">The sequence shown here is derived from an EMBL/GenBank/DDBJ whole genome shotgun (WGS) entry which is preliminary data.</text>
</comment>
<proteinExistence type="predicted"/>
<gene>
    <name evidence="8" type="ORF">J1C55_07305</name>
</gene>
<dbReference type="InterPro" id="IPR003961">
    <property type="entry name" value="FN3_dom"/>
</dbReference>
<dbReference type="Gene3D" id="4.10.1080.10">
    <property type="entry name" value="TSP type-3 repeat"/>
    <property type="match status" value="1"/>
</dbReference>
<keyword evidence="1" id="KW-0645">Protease</keyword>
<reference evidence="9" key="1">
    <citation type="submission" date="2021-03" db="EMBL/GenBank/DDBJ databases">
        <title>Genome of Cognatishimia sp. F0-27.</title>
        <authorList>
            <person name="Ping X."/>
        </authorList>
    </citation>
    <scope>NUCLEOTIDE SEQUENCE [LARGE SCALE GENOMIC DNA]</scope>
    <source>
        <strain evidence="9">E313</strain>
    </source>
</reference>
<dbReference type="SUPFAM" id="SSF55486">
    <property type="entry name" value="Metalloproteases ('zincins'), catalytic domain"/>
    <property type="match status" value="1"/>
</dbReference>
<dbReference type="Pfam" id="PF13585">
    <property type="entry name" value="CHU_C"/>
    <property type="match status" value="1"/>
</dbReference>
<keyword evidence="2 5" id="KW-0732">Signal</keyword>
<dbReference type="Pfam" id="PF02412">
    <property type="entry name" value="TSP_3"/>
    <property type="match status" value="4"/>
</dbReference>
<dbReference type="Pfam" id="PF13583">
    <property type="entry name" value="Reprolysin_4"/>
    <property type="match status" value="1"/>
</dbReference>
<sequence>MKKTYTNLKFVLVTILLLSFLTGSAQNNRFWTKTTKDVASRSTVLARQSQPDKANYYRLDIEGLKQILANVPKRSAQGWANAVTIDFPNSNGEFEAFKIIEASVMEPQLQEKYTGLRSYVGQSLKDASSTIRFSITTLGLHAMILTSNTSTQLIDPFATNNSYVVYNKGDISSSNVLQCDVVDAKYETSSLQTFNRNADDGMLRTYRIAIGTSVEYTNFHGGTVASAMAAIVVSLTRINGVYERELAITLPLIANNDQLISTSGNSIFGNTSAVINTSTNTINGIIGANNYDIGHVFSTGSGGVAFLASVCTTNKGGGTTGLANPAGDTFDVDFAAHEIGHQFGANHTWNGNTGSCQPNDMSPSTAFEPASGTTIMGYAGICPPQNVQNNSDDYFHQISLQEIFTNITIGNSTCATLTATGNSAPTAEAGDSFTIPASTPYKLIGASTDVDGTASHTFTWEQFDLGPTGVPTDVTASGPVVRSRRGTNDPIRYIPTLDHIIANGGVSDTWERLVSVSRDLNFRLTVRDNIPTGGQSAVDDMRVTVDANAGPFIVTSQTTTETWNAGSVQTITWDVAGTDGGSVNTPNVNILLSIDGGFTYPFTLASSIPNNGSANVSIPSVGSDVSTARIMVEGDNNIFFSINTTDISIEESEFTLTADNDIINVCTPDDAVFNFTYNRFLGFTGETFFSTTGLPSGVTATFSQTSAVADNTNVTLTISGIGNLALGNYPFFIVGTSGSIVRETAVQFNVFDANFGTINLISPPNGDTTVMANNAMFSWSADTNALTYEIDIALDTNFANIVESATVSMPNYTATNLASNTMYFWRVRAVNICGVGAYSEANFTTVDIQCQTFNASDTPINIPDNNATGISSTIAVNSGVIITDINVTVNITHTWVSDLILSLENPAGDRIILSNRNGGSGDNYNGTVFDQEATFSIASGVPPFIGSFVPDGDLSNFYGGVSSGDWSLIISDNASQDIGQLNSWAIEICGSPSPDSDGDTIPDTVDNCPMIANTDQSDMDNDGVGDVCDDDIDGDGILNGDDNCPTIANANQEDIDGDGIGDPCDEDSDGDGILNLDDNCPLIPNINQEDLDDDGIGDPCDLDDDGDGVLDDVDNCPLTFNPDQSDVDADGLGDVCDPELTANEVVSPNNDGVNDTWTIININLFPDTTVKIFNRWGNEVFSSNNYNNDWGGTNGNSGSLLPSGSYYYQIDESGAGTNIITGWLYLVY</sequence>